<keyword evidence="2" id="KW-0285">Flavoprotein</keyword>
<evidence type="ECO:0000256" key="4">
    <source>
        <dbReference type="ARBA" id="ARBA00023002"/>
    </source>
</evidence>
<evidence type="ECO:0000256" key="5">
    <source>
        <dbReference type="ARBA" id="ARBA00023033"/>
    </source>
</evidence>
<keyword evidence="3" id="KW-0274">FAD</keyword>
<dbReference type="OrthoDB" id="16820at2759"/>
<protein>
    <submittedName>
        <fullName evidence="7">FAD/NAD(P)-binding domain-containing protein</fullName>
    </submittedName>
</protein>
<organism evidence="7 8">
    <name type="scientific">Penicillium bovifimosum</name>
    <dbReference type="NCBI Taxonomy" id="126998"/>
    <lineage>
        <taxon>Eukaryota</taxon>
        <taxon>Fungi</taxon>
        <taxon>Dikarya</taxon>
        <taxon>Ascomycota</taxon>
        <taxon>Pezizomycotina</taxon>
        <taxon>Eurotiomycetes</taxon>
        <taxon>Eurotiomycetidae</taxon>
        <taxon>Eurotiales</taxon>
        <taxon>Aspergillaceae</taxon>
        <taxon>Penicillium</taxon>
    </lineage>
</organism>
<dbReference type="Gene3D" id="3.50.50.60">
    <property type="entry name" value="FAD/NAD(P)-binding domain"/>
    <property type="match status" value="1"/>
</dbReference>
<comment type="similarity">
    <text evidence="1">Belongs to the paxM FAD-dependent monooxygenase family.</text>
</comment>
<reference evidence="7" key="1">
    <citation type="submission" date="2022-11" db="EMBL/GenBank/DDBJ databases">
        <authorList>
            <person name="Petersen C."/>
        </authorList>
    </citation>
    <scope>NUCLEOTIDE SEQUENCE</scope>
    <source>
        <strain evidence="7">IBT 22155</strain>
    </source>
</reference>
<evidence type="ECO:0000259" key="6">
    <source>
        <dbReference type="Pfam" id="PF01494"/>
    </source>
</evidence>
<evidence type="ECO:0000313" key="7">
    <source>
        <dbReference type="EMBL" id="KAJ5130683.1"/>
    </source>
</evidence>
<feature type="domain" description="FAD-binding" evidence="6">
    <location>
        <begin position="10"/>
        <end position="339"/>
    </location>
</feature>
<evidence type="ECO:0000256" key="3">
    <source>
        <dbReference type="ARBA" id="ARBA00022827"/>
    </source>
</evidence>
<accession>A0A9W9L004</accession>
<name>A0A9W9L004_9EURO</name>
<dbReference type="GeneID" id="81406636"/>
<dbReference type="RefSeq" id="XP_056521062.1">
    <property type="nucleotide sequence ID" value="XM_056667466.1"/>
</dbReference>
<evidence type="ECO:0000256" key="2">
    <source>
        <dbReference type="ARBA" id="ARBA00022630"/>
    </source>
</evidence>
<dbReference type="InterPro" id="IPR036188">
    <property type="entry name" value="FAD/NAD-bd_sf"/>
</dbReference>
<dbReference type="GO" id="GO:0071949">
    <property type="term" value="F:FAD binding"/>
    <property type="evidence" value="ECO:0007669"/>
    <property type="project" value="InterPro"/>
</dbReference>
<dbReference type="InterPro" id="IPR050493">
    <property type="entry name" value="FAD-dep_Monooxygenase_BioMet"/>
</dbReference>
<dbReference type="PANTHER" id="PTHR13789:SF236">
    <property type="entry name" value="MONOOXYGENASE, PUTATIVE (AFU_ORTHOLOGUE AFUA_6G12060)-RELATED"/>
    <property type="match status" value="1"/>
</dbReference>
<evidence type="ECO:0000256" key="1">
    <source>
        <dbReference type="ARBA" id="ARBA00007992"/>
    </source>
</evidence>
<dbReference type="PRINTS" id="PR00420">
    <property type="entry name" value="RNGMNOXGNASE"/>
</dbReference>
<keyword evidence="4" id="KW-0560">Oxidoreductase</keyword>
<keyword evidence="8" id="KW-1185">Reference proteome</keyword>
<dbReference type="InterPro" id="IPR002938">
    <property type="entry name" value="FAD-bd"/>
</dbReference>
<gene>
    <name evidence="7" type="ORF">N7515_006722</name>
</gene>
<evidence type="ECO:0000313" key="8">
    <source>
        <dbReference type="Proteomes" id="UP001149079"/>
    </source>
</evidence>
<dbReference type="EMBL" id="JAPQKL010000005">
    <property type="protein sequence ID" value="KAJ5130683.1"/>
    <property type="molecule type" value="Genomic_DNA"/>
</dbReference>
<comment type="caution">
    <text evidence="7">The sequence shown here is derived from an EMBL/GenBank/DDBJ whole genome shotgun (WGS) entry which is preliminary data.</text>
</comment>
<dbReference type="Pfam" id="PF01494">
    <property type="entry name" value="FAD_binding_3"/>
    <property type="match status" value="1"/>
</dbReference>
<dbReference type="GO" id="GO:0004497">
    <property type="term" value="F:monooxygenase activity"/>
    <property type="evidence" value="ECO:0007669"/>
    <property type="project" value="UniProtKB-KW"/>
</dbReference>
<keyword evidence="5" id="KW-0503">Monooxygenase</keyword>
<proteinExistence type="inferred from homology"/>
<dbReference type="PANTHER" id="PTHR13789">
    <property type="entry name" value="MONOOXYGENASE"/>
    <property type="match status" value="1"/>
</dbReference>
<dbReference type="AlphaFoldDB" id="A0A9W9L004"/>
<sequence length="438" mass="48402">MATIKEDGIHVIVVGLGIAGLATAIECREKGYSVTAYEKTDILKPVGDCVGIGSNGSRIIGRWGNGTVRDELSPWRNTAKVINIYNGQGRKILQQDLSEVCKEINYLIPRAQLLQTMYNHAQRIGVKLYLGQDVTDTWETDTQAGVVVDNERISADCVICCDGVHSKRRLAITGENLATRPSGYAAFRALIDGEKIAADPEARWIIETSEAEDRFDVFFVNGAQIALQTSNRGKEVTWFCIHTDTRPLLDSWTSPSNPQEVTDLMKKWAVGDRLLSVIRHTPENKFINYPLFEREPLPTWTSHGGRIILAGDAAHPLSPAAGQGASQGIEDAAVIAVCLRLAGKSQVPLALRVAEKIRYNIQFVLMSDQNNEAWRQRDWDAFEEDETKIATVPLEEWVYGHDAEAHARSEFSGLAEEIRKVPMPIGRAPEVGLTAAAR</sequence>
<reference evidence="7" key="2">
    <citation type="journal article" date="2023" name="IMA Fungus">
        <title>Comparative genomic study of the Penicillium genus elucidates a diverse pangenome and 15 lateral gene transfer events.</title>
        <authorList>
            <person name="Petersen C."/>
            <person name="Sorensen T."/>
            <person name="Nielsen M.R."/>
            <person name="Sondergaard T.E."/>
            <person name="Sorensen J.L."/>
            <person name="Fitzpatrick D.A."/>
            <person name="Frisvad J.C."/>
            <person name="Nielsen K.L."/>
        </authorList>
    </citation>
    <scope>NUCLEOTIDE SEQUENCE</scope>
    <source>
        <strain evidence="7">IBT 22155</strain>
    </source>
</reference>
<dbReference type="SUPFAM" id="SSF51905">
    <property type="entry name" value="FAD/NAD(P)-binding domain"/>
    <property type="match status" value="1"/>
</dbReference>
<dbReference type="Proteomes" id="UP001149079">
    <property type="component" value="Unassembled WGS sequence"/>
</dbReference>